<evidence type="ECO:0000313" key="3">
    <source>
        <dbReference type="EMBL" id="KNC22815.1"/>
    </source>
</evidence>
<dbReference type="Proteomes" id="UP000037069">
    <property type="component" value="Unassembled WGS sequence"/>
</dbReference>
<feature type="region of interest" description="Disordered" evidence="1">
    <location>
        <begin position="30"/>
        <end position="64"/>
    </location>
</feature>
<sequence length="205" mass="20146">MHLLWIITLASMAIWHLQLINCDDLSMHSQTQTTNGGGLPNMGVGVAGQSSITNPSNPSLHNQNPSATNLNQLAGNSSLLNTLMQTSGNVGMTGLNGNIGGMGAIGGVLGAVGSGSTGLMGHPATGGATHGVGQSSGVHHHGHALAGLANLGIIVPGHRGSSSADSGGRYNPPYLSSSNMDMMGGGGGGNGMQQGGVGSVGGSQY</sequence>
<evidence type="ECO:0000256" key="1">
    <source>
        <dbReference type="SAM" id="MobiDB-lite"/>
    </source>
</evidence>
<dbReference type="OrthoDB" id="5945655at2759"/>
<feature type="compositionally biased region" description="Polar residues" evidence="1">
    <location>
        <begin position="48"/>
        <end position="64"/>
    </location>
</feature>
<name>A0A0L0BRW2_LUCCU</name>
<dbReference type="STRING" id="7375.A0A0L0BRW2"/>
<gene>
    <name evidence="3" type="ORF">FF38_08030</name>
</gene>
<reference evidence="3 4" key="1">
    <citation type="journal article" date="2015" name="Nat. Commun.">
        <title>Lucilia cuprina genome unlocks parasitic fly biology to underpin future interventions.</title>
        <authorList>
            <person name="Anstead C.A."/>
            <person name="Korhonen P.K."/>
            <person name="Young N.D."/>
            <person name="Hall R.S."/>
            <person name="Jex A.R."/>
            <person name="Murali S.C."/>
            <person name="Hughes D.S."/>
            <person name="Lee S.F."/>
            <person name="Perry T."/>
            <person name="Stroehlein A.J."/>
            <person name="Ansell B.R."/>
            <person name="Breugelmans B."/>
            <person name="Hofmann A."/>
            <person name="Qu J."/>
            <person name="Dugan S."/>
            <person name="Lee S.L."/>
            <person name="Chao H."/>
            <person name="Dinh H."/>
            <person name="Han Y."/>
            <person name="Doddapaneni H.V."/>
            <person name="Worley K.C."/>
            <person name="Muzny D.M."/>
            <person name="Ioannidis P."/>
            <person name="Waterhouse R.M."/>
            <person name="Zdobnov E.M."/>
            <person name="James P.J."/>
            <person name="Bagnall N.H."/>
            <person name="Kotze A.C."/>
            <person name="Gibbs R.A."/>
            <person name="Richards S."/>
            <person name="Batterham P."/>
            <person name="Gasser R.B."/>
        </authorList>
    </citation>
    <scope>NUCLEOTIDE SEQUENCE [LARGE SCALE GENOMIC DNA]</scope>
    <source>
        <strain evidence="3 4">LS</strain>
        <tissue evidence="3">Full body</tissue>
    </source>
</reference>
<protein>
    <submittedName>
        <fullName evidence="3">Uncharacterized protein</fullName>
    </submittedName>
</protein>
<feature type="compositionally biased region" description="Gly residues" evidence="1">
    <location>
        <begin position="183"/>
        <end position="205"/>
    </location>
</feature>
<proteinExistence type="predicted"/>
<evidence type="ECO:0000256" key="2">
    <source>
        <dbReference type="SAM" id="SignalP"/>
    </source>
</evidence>
<comment type="caution">
    <text evidence="3">The sequence shown here is derived from an EMBL/GenBank/DDBJ whole genome shotgun (WGS) entry which is preliminary data.</text>
</comment>
<evidence type="ECO:0000313" key="4">
    <source>
        <dbReference type="Proteomes" id="UP000037069"/>
    </source>
</evidence>
<keyword evidence="2" id="KW-0732">Signal</keyword>
<feature type="signal peptide" evidence="2">
    <location>
        <begin position="1"/>
        <end position="22"/>
    </location>
</feature>
<accession>A0A0L0BRW2</accession>
<keyword evidence="4" id="KW-1185">Reference proteome</keyword>
<dbReference type="EMBL" id="JRES01001454">
    <property type="protein sequence ID" value="KNC22815.1"/>
    <property type="molecule type" value="Genomic_DNA"/>
</dbReference>
<feature type="region of interest" description="Disordered" evidence="1">
    <location>
        <begin position="159"/>
        <end position="205"/>
    </location>
</feature>
<dbReference type="AlphaFoldDB" id="A0A0L0BRW2"/>
<feature type="chain" id="PRO_5005535277" evidence="2">
    <location>
        <begin position="23"/>
        <end position="205"/>
    </location>
</feature>
<organism evidence="3 4">
    <name type="scientific">Lucilia cuprina</name>
    <name type="common">Green bottle fly</name>
    <name type="synonym">Australian sheep blowfly</name>
    <dbReference type="NCBI Taxonomy" id="7375"/>
    <lineage>
        <taxon>Eukaryota</taxon>
        <taxon>Metazoa</taxon>
        <taxon>Ecdysozoa</taxon>
        <taxon>Arthropoda</taxon>
        <taxon>Hexapoda</taxon>
        <taxon>Insecta</taxon>
        <taxon>Pterygota</taxon>
        <taxon>Neoptera</taxon>
        <taxon>Endopterygota</taxon>
        <taxon>Diptera</taxon>
        <taxon>Brachycera</taxon>
        <taxon>Muscomorpha</taxon>
        <taxon>Oestroidea</taxon>
        <taxon>Calliphoridae</taxon>
        <taxon>Luciliinae</taxon>
        <taxon>Lucilia</taxon>
    </lineage>
</organism>